<dbReference type="EMBL" id="CADCWM010000288">
    <property type="protein sequence ID" value="CAA9551790.1"/>
    <property type="molecule type" value="Genomic_DNA"/>
</dbReference>
<protein>
    <submittedName>
        <fullName evidence="1">Uncharacterized protein</fullName>
    </submittedName>
</protein>
<sequence>MATDCQAILLIARLQGPERGARPAQDRWIMATVLLAHQVSLSINAF</sequence>
<gene>
    <name evidence="1" type="ORF">AVDCRST_MAG88-833</name>
</gene>
<proteinExistence type="predicted"/>
<name>A0A6J4UK67_9BACT</name>
<dbReference type="AlphaFoldDB" id="A0A6J4UK67"/>
<evidence type="ECO:0000313" key="1">
    <source>
        <dbReference type="EMBL" id="CAA9551790.1"/>
    </source>
</evidence>
<organism evidence="1">
    <name type="scientific">uncultured Thermomicrobiales bacterium</name>
    <dbReference type="NCBI Taxonomy" id="1645740"/>
    <lineage>
        <taxon>Bacteria</taxon>
        <taxon>Pseudomonadati</taxon>
        <taxon>Thermomicrobiota</taxon>
        <taxon>Thermomicrobia</taxon>
        <taxon>Thermomicrobiales</taxon>
        <taxon>environmental samples</taxon>
    </lineage>
</organism>
<accession>A0A6J4UK67</accession>
<reference evidence="1" key="1">
    <citation type="submission" date="2020-02" db="EMBL/GenBank/DDBJ databases">
        <authorList>
            <person name="Meier V. D."/>
        </authorList>
    </citation>
    <scope>NUCLEOTIDE SEQUENCE</scope>
    <source>
        <strain evidence="1">AVDCRST_MAG88</strain>
    </source>
</reference>